<keyword evidence="7" id="KW-0560">Oxidoreductase</keyword>
<evidence type="ECO:0000256" key="10">
    <source>
        <dbReference type="RuleBase" id="RU367145"/>
    </source>
</evidence>
<comment type="function">
    <text evidence="10">Component of the cytochrome c oxidase, the last enzyme in the mitochondrial electron transport chain which drives oxidative phosphorylation.</text>
</comment>
<comment type="subcellular location">
    <subcellularLocation>
        <location evidence="1 10">Mitochondrion inner membrane</location>
        <topology evidence="1 10">Single-pass membrane protein</topology>
    </subcellularLocation>
</comment>
<dbReference type="Proteomes" id="UP000270924">
    <property type="component" value="Unassembled WGS sequence"/>
</dbReference>
<evidence type="ECO:0000313" key="13">
    <source>
        <dbReference type="WBParaSite" id="maker-PairedContig_2149-snap-gene-0.11-mRNA-1"/>
    </source>
</evidence>
<comment type="subunit">
    <text evidence="10">Component of the cytochrome c oxidase (complex IV, CIV), a multisubunit enzyme composed of 14 subunits.</text>
</comment>
<dbReference type="FunFam" id="1.10.442.10:FF:000001">
    <property type="entry name" value="Cytochrome c oxidase subunit 4 isoform 1"/>
    <property type="match status" value="1"/>
</dbReference>
<name>A0A183XHD6_WUCBA</name>
<evidence type="ECO:0000313" key="11">
    <source>
        <dbReference type="EMBL" id="VDM07639.1"/>
    </source>
</evidence>
<comment type="similarity">
    <text evidence="2 10">Belongs to the cytochrome c oxidase IV family.</text>
</comment>
<dbReference type="InterPro" id="IPR013288">
    <property type="entry name" value="Cyt_c_oxidase_su4"/>
</dbReference>
<dbReference type="PRINTS" id="PR01873">
    <property type="entry name" value="CYTCOXIDASE4"/>
</dbReference>
<protein>
    <recommendedName>
        <fullName evidence="10">Cytochrome c oxidase subunit 4</fullName>
    </recommendedName>
</protein>
<accession>A0A183XHD6</accession>
<evidence type="ECO:0000313" key="12">
    <source>
        <dbReference type="Proteomes" id="UP000270924"/>
    </source>
</evidence>
<dbReference type="GO" id="GO:0045277">
    <property type="term" value="C:respiratory chain complex IV"/>
    <property type="evidence" value="ECO:0007669"/>
    <property type="project" value="InterPro"/>
</dbReference>
<comment type="pathway">
    <text evidence="10">Energy metabolism; oxidative phosphorylation.</text>
</comment>
<dbReference type="Gene3D" id="1.10.442.10">
    <property type="entry name" value="Cytochrome c oxidase subunit IV"/>
    <property type="match status" value="1"/>
</dbReference>
<dbReference type="GO" id="GO:0016491">
    <property type="term" value="F:oxidoreductase activity"/>
    <property type="evidence" value="ECO:0007669"/>
    <property type="project" value="UniProtKB-KW"/>
</dbReference>
<dbReference type="WBParaSite" id="maker-PairedContig_2149-snap-gene-0.11-mRNA-1">
    <property type="protein sequence ID" value="maker-PairedContig_2149-snap-gene-0.11-mRNA-1"/>
    <property type="gene ID" value="maker-PairedContig_2149-snap-gene-0.11"/>
</dbReference>
<keyword evidence="5" id="KW-0809">Transit peptide</keyword>
<keyword evidence="4 10" id="KW-0999">Mitochondrion inner membrane</keyword>
<dbReference type="PANTHER" id="PTHR10707:SF10">
    <property type="entry name" value="CYTOCHROME C OXIDASE SUBUNIT 4"/>
    <property type="match status" value="1"/>
</dbReference>
<evidence type="ECO:0000256" key="7">
    <source>
        <dbReference type="ARBA" id="ARBA00023002"/>
    </source>
</evidence>
<feature type="transmembrane region" description="Helical" evidence="10">
    <location>
        <begin position="160"/>
        <end position="178"/>
    </location>
</feature>
<evidence type="ECO:0000256" key="1">
    <source>
        <dbReference type="ARBA" id="ARBA00004434"/>
    </source>
</evidence>
<dbReference type="OMA" id="LSDEWKH"/>
<dbReference type="STRING" id="6293.A0A183XHD6"/>
<organism evidence="13">
    <name type="scientific">Wuchereria bancrofti</name>
    <dbReference type="NCBI Taxonomy" id="6293"/>
    <lineage>
        <taxon>Eukaryota</taxon>
        <taxon>Metazoa</taxon>
        <taxon>Ecdysozoa</taxon>
        <taxon>Nematoda</taxon>
        <taxon>Chromadorea</taxon>
        <taxon>Rhabditida</taxon>
        <taxon>Spirurina</taxon>
        <taxon>Spiruromorpha</taxon>
        <taxon>Filarioidea</taxon>
        <taxon>Onchocercidae</taxon>
        <taxon>Wuchereria</taxon>
    </lineage>
</organism>
<keyword evidence="9 10" id="KW-0472">Membrane</keyword>
<keyword evidence="8 10" id="KW-0496">Mitochondrion</keyword>
<evidence type="ECO:0000256" key="2">
    <source>
        <dbReference type="ARBA" id="ARBA00008135"/>
    </source>
</evidence>
<dbReference type="InterPro" id="IPR004203">
    <property type="entry name" value="Cyt_c_oxidase_su4_fam"/>
</dbReference>
<reference evidence="11 12" key="2">
    <citation type="submission" date="2018-11" db="EMBL/GenBank/DDBJ databases">
        <authorList>
            <consortium name="Pathogen Informatics"/>
        </authorList>
    </citation>
    <scope>NUCLEOTIDE SEQUENCE [LARGE SCALE GENOMIC DNA]</scope>
</reference>
<dbReference type="UniPathway" id="UPA00705"/>
<keyword evidence="6 10" id="KW-1133">Transmembrane helix</keyword>
<keyword evidence="12" id="KW-1185">Reference proteome</keyword>
<reference evidence="13" key="1">
    <citation type="submission" date="2016-11" db="UniProtKB">
        <authorList>
            <consortium name="WormBaseParasite"/>
        </authorList>
    </citation>
    <scope>IDENTIFICATION</scope>
    <source>
        <strain evidence="13">pt0022</strain>
    </source>
</reference>
<evidence type="ECO:0000256" key="4">
    <source>
        <dbReference type="ARBA" id="ARBA00022792"/>
    </source>
</evidence>
<dbReference type="OrthoDB" id="186013at2759"/>
<dbReference type="PANTHER" id="PTHR10707">
    <property type="entry name" value="CYTOCHROME C OXIDASE SUBUNIT IV"/>
    <property type="match status" value="1"/>
</dbReference>
<dbReference type="AlphaFoldDB" id="A0A183XHD6"/>
<evidence type="ECO:0000256" key="3">
    <source>
        <dbReference type="ARBA" id="ARBA00022692"/>
    </source>
</evidence>
<dbReference type="InterPro" id="IPR036639">
    <property type="entry name" value="Cyt_c_oxidase_su4_sf"/>
</dbReference>
<dbReference type="Pfam" id="PF02936">
    <property type="entry name" value="COX4"/>
    <property type="match status" value="1"/>
</dbReference>
<evidence type="ECO:0000256" key="8">
    <source>
        <dbReference type="ARBA" id="ARBA00023128"/>
    </source>
</evidence>
<sequence length="226" mass="26302">MSVSYKPRFSYVFHGFFSGITREKKDVSGIVLGSISEEAAVMALVRSSIIVQSKSTPHIVRHAILLSAKHHNEYCWQKQRIGQREIVGPSSGGYHFIDSTDRPYPSLRFRADDEIIKPIREKEKGDWKNLTMEEKKLLYRYSFRRTQAELLGWNVYWKMYFAYTLIWISIGLGVVGLLKHFSYPPQVPTLSDEWKHAAMRKILVLEKPLPEGAATLYDFENDRWKD</sequence>
<dbReference type="CDD" id="cd00922">
    <property type="entry name" value="Cyt_c_Oxidase_IV"/>
    <property type="match status" value="1"/>
</dbReference>
<keyword evidence="3 10" id="KW-0812">Transmembrane</keyword>
<evidence type="ECO:0000256" key="6">
    <source>
        <dbReference type="ARBA" id="ARBA00022989"/>
    </source>
</evidence>
<dbReference type="FunCoup" id="A0A183XHD6">
    <property type="interactions" value="1043"/>
</dbReference>
<dbReference type="GO" id="GO:0006123">
    <property type="term" value="P:mitochondrial electron transport, cytochrome c to oxygen"/>
    <property type="evidence" value="ECO:0007669"/>
    <property type="project" value="InterPro"/>
</dbReference>
<evidence type="ECO:0000256" key="9">
    <source>
        <dbReference type="ARBA" id="ARBA00023136"/>
    </source>
</evidence>
<evidence type="ECO:0000256" key="5">
    <source>
        <dbReference type="ARBA" id="ARBA00022946"/>
    </source>
</evidence>
<proteinExistence type="inferred from homology"/>
<gene>
    <name evidence="11" type="ORF">WBA_LOCUS1025</name>
</gene>
<dbReference type="SUPFAM" id="SSF81406">
    <property type="entry name" value="Mitochondrial cytochrome c oxidase subunit IV"/>
    <property type="match status" value="1"/>
</dbReference>
<dbReference type="EMBL" id="UYWW01000184">
    <property type="protein sequence ID" value="VDM07639.1"/>
    <property type="molecule type" value="Genomic_DNA"/>
</dbReference>
<dbReference type="GO" id="GO:0005743">
    <property type="term" value="C:mitochondrial inner membrane"/>
    <property type="evidence" value="ECO:0007669"/>
    <property type="project" value="UniProtKB-SubCell"/>
</dbReference>